<protein>
    <submittedName>
        <fullName evidence="3">FHA domain containing protein</fullName>
    </submittedName>
</protein>
<dbReference type="Proteomes" id="UP000003688">
    <property type="component" value="Unassembled WGS sequence"/>
</dbReference>
<evidence type="ECO:0000259" key="2">
    <source>
        <dbReference type="PROSITE" id="PS50006"/>
    </source>
</evidence>
<dbReference type="STRING" id="320771.Cflav_PD5201"/>
<proteinExistence type="predicted"/>
<dbReference type="RefSeq" id="WP_007413446.1">
    <property type="nucleotide sequence ID" value="NZ_ABOX02000004.1"/>
</dbReference>
<dbReference type="Gene3D" id="2.60.200.20">
    <property type="match status" value="1"/>
</dbReference>
<dbReference type="EMBL" id="ABOX02000004">
    <property type="protein sequence ID" value="EEF62566.1"/>
    <property type="molecule type" value="Genomic_DNA"/>
</dbReference>
<dbReference type="OrthoDB" id="200290at2"/>
<feature type="compositionally biased region" description="Pro residues" evidence="1">
    <location>
        <begin position="209"/>
        <end position="221"/>
    </location>
</feature>
<feature type="region of interest" description="Disordered" evidence="1">
    <location>
        <begin position="201"/>
        <end position="221"/>
    </location>
</feature>
<dbReference type="InterPro" id="IPR050923">
    <property type="entry name" value="Cell_Proc_Reg/RNA_Proc"/>
</dbReference>
<dbReference type="SUPFAM" id="SSF49879">
    <property type="entry name" value="SMAD/FHA domain"/>
    <property type="match status" value="1"/>
</dbReference>
<dbReference type="AlphaFoldDB" id="B9XC98"/>
<evidence type="ECO:0000313" key="4">
    <source>
        <dbReference type="Proteomes" id="UP000003688"/>
    </source>
</evidence>
<dbReference type="InterPro" id="IPR000253">
    <property type="entry name" value="FHA_dom"/>
</dbReference>
<dbReference type="InterPro" id="IPR008984">
    <property type="entry name" value="SMAD_FHA_dom_sf"/>
</dbReference>
<accession>B9XC98</accession>
<feature type="domain" description="FHA" evidence="2">
    <location>
        <begin position="23"/>
        <end position="72"/>
    </location>
</feature>
<comment type="caution">
    <text evidence="3">The sequence shown here is derived from an EMBL/GenBank/DDBJ whole genome shotgun (WGS) entry which is preliminary data.</text>
</comment>
<dbReference type="CDD" id="cd00060">
    <property type="entry name" value="FHA"/>
    <property type="match status" value="1"/>
</dbReference>
<evidence type="ECO:0000313" key="3">
    <source>
        <dbReference type="EMBL" id="EEF62566.1"/>
    </source>
</evidence>
<dbReference type="PANTHER" id="PTHR23308">
    <property type="entry name" value="NUCLEAR INHIBITOR OF PROTEIN PHOSPHATASE-1"/>
    <property type="match status" value="1"/>
</dbReference>
<name>B9XC98_PEDPL</name>
<evidence type="ECO:0000256" key="1">
    <source>
        <dbReference type="SAM" id="MobiDB-lite"/>
    </source>
</evidence>
<sequence>MAKLLIKSGDRQVQEINLKPGINRFGRNATNDHLVVDPGVSEMHCEVLVEGNFVFVRDLNSTNGTFVDKNPITESALYSGQTLKIGPVEMILDAPVVQLAIPELPRPEAPAPVHSDKLSDGYAACLNHGNRHAVWECTSCTRCFCDHCVRKLRRVGGAYIKLCSACSNPVELTPWAAMMKKKKKSMFGKLVGKIKSSFKTTKRLLSNNNPPPAPPGTQPRA</sequence>
<organism evidence="3 4">
    <name type="scientific">Pedosphaera parvula (strain Ellin514)</name>
    <dbReference type="NCBI Taxonomy" id="320771"/>
    <lineage>
        <taxon>Bacteria</taxon>
        <taxon>Pseudomonadati</taxon>
        <taxon>Verrucomicrobiota</taxon>
        <taxon>Pedosphaerae</taxon>
        <taxon>Pedosphaerales</taxon>
        <taxon>Pedosphaeraceae</taxon>
        <taxon>Pedosphaera</taxon>
    </lineage>
</organism>
<reference evidence="3 4" key="1">
    <citation type="journal article" date="2011" name="J. Bacteriol.">
        <title>Genome sequence of 'Pedosphaera parvula' Ellin514, an aerobic Verrucomicrobial isolate from pasture soil.</title>
        <authorList>
            <person name="Kant R."/>
            <person name="van Passel M.W."/>
            <person name="Sangwan P."/>
            <person name="Palva A."/>
            <person name="Lucas S."/>
            <person name="Copeland A."/>
            <person name="Lapidus A."/>
            <person name="Glavina Del Rio T."/>
            <person name="Dalin E."/>
            <person name="Tice H."/>
            <person name="Bruce D."/>
            <person name="Goodwin L."/>
            <person name="Pitluck S."/>
            <person name="Chertkov O."/>
            <person name="Larimer F.W."/>
            <person name="Land M.L."/>
            <person name="Hauser L."/>
            <person name="Brettin T.S."/>
            <person name="Detter J.C."/>
            <person name="Han S."/>
            <person name="de Vos W.M."/>
            <person name="Janssen P.H."/>
            <person name="Smidt H."/>
        </authorList>
    </citation>
    <scope>NUCLEOTIDE SEQUENCE [LARGE SCALE GENOMIC DNA]</scope>
    <source>
        <strain evidence="3 4">Ellin514</strain>
    </source>
</reference>
<dbReference type="SMART" id="SM00240">
    <property type="entry name" value="FHA"/>
    <property type="match status" value="1"/>
</dbReference>
<dbReference type="PROSITE" id="PS50006">
    <property type="entry name" value="FHA_DOMAIN"/>
    <property type="match status" value="1"/>
</dbReference>
<gene>
    <name evidence="3" type="ORF">Cflav_PD5201</name>
</gene>
<dbReference type="Pfam" id="PF00498">
    <property type="entry name" value="FHA"/>
    <property type="match status" value="1"/>
</dbReference>
<keyword evidence="4" id="KW-1185">Reference proteome</keyword>